<dbReference type="GO" id="GO:0006046">
    <property type="term" value="P:N-acetylglucosamine catabolic process"/>
    <property type="evidence" value="ECO:0007669"/>
    <property type="project" value="TreeGrafter"/>
</dbReference>
<evidence type="ECO:0000256" key="1">
    <source>
        <dbReference type="ARBA" id="ARBA00022801"/>
    </source>
</evidence>
<dbReference type="GO" id="GO:0006043">
    <property type="term" value="P:glucosamine catabolic process"/>
    <property type="evidence" value="ECO:0007669"/>
    <property type="project" value="TreeGrafter"/>
</dbReference>
<dbReference type="PANTHER" id="PTHR11280:SF5">
    <property type="entry name" value="GLUCOSAMINE-6-PHOSPHATE ISOMERASE"/>
    <property type="match status" value="1"/>
</dbReference>
<keyword evidence="4" id="KW-1185">Reference proteome</keyword>
<dbReference type="SUPFAM" id="SSF100950">
    <property type="entry name" value="NagB/RpiA/CoA transferase-like"/>
    <property type="match status" value="1"/>
</dbReference>
<evidence type="ECO:0000313" key="4">
    <source>
        <dbReference type="Proteomes" id="UP000429232"/>
    </source>
</evidence>
<name>A0A6I4HU11_9SPHI</name>
<feature type="domain" description="Glucosamine/galactosamine-6-phosphate isomerase" evidence="2">
    <location>
        <begin position="9"/>
        <end position="219"/>
    </location>
</feature>
<dbReference type="PANTHER" id="PTHR11280">
    <property type="entry name" value="GLUCOSAMINE-6-PHOSPHATE ISOMERASE"/>
    <property type="match status" value="1"/>
</dbReference>
<dbReference type="GO" id="GO:0019262">
    <property type="term" value="P:N-acetylneuraminate catabolic process"/>
    <property type="evidence" value="ECO:0007669"/>
    <property type="project" value="TreeGrafter"/>
</dbReference>
<dbReference type="InterPro" id="IPR006148">
    <property type="entry name" value="Glc/Gal-6P_isomerase"/>
</dbReference>
<evidence type="ECO:0000259" key="2">
    <source>
        <dbReference type="Pfam" id="PF01182"/>
    </source>
</evidence>
<dbReference type="RefSeq" id="WP_157522480.1">
    <property type="nucleotide sequence ID" value="NZ_CP066775.1"/>
</dbReference>
<dbReference type="GO" id="GO:0004342">
    <property type="term" value="F:glucosamine-6-phosphate deaminase activity"/>
    <property type="evidence" value="ECO:0007669"/>
    <property type="project" value="InterPro"/>
</dbReference>
<gene>
    <name evidence="3" type="ORF">GO620_002315</name>
</gene>
<protein>
    <submittedName>
        <fullName evidence="3">6-phosphogluconolactonase</fullName>
    </submittedName>
</protein>
<accession>A0A6I4HU11</accession>
<sequence>MKIVEFNTVEELNEAGLNVLRKQIETKKDSLLCLATGSSSTGIYQKLAGKTDDIDSSQLKVIKLDEWAGMPMAHPASCEYYLRENVLTPLQISEERYIGFDSQAADGPAECKRIADFLQSNGPIDVCFLGLGLNGHVAFNEPAETLDPAVRLSKLSNESLNHSSLVDVPVTLSHGYTLGLADILRSKTIILVVHGASKKEIMERLRIAEISTNLPASFLYLHNNAYCYYCEK</sequence>
<dbReference type="GO" id="GO:0005975">
    <property type="term" value="P:carbohydrate metabolic process"/>
    <property type="evidence" value="ECO:0007669"/>
    <property type="project" value="InterPro"/>
</dbReference>
<dbReference type="GO" id="GO:0005829">
    <property type="term" value="C:cytosol"/>
    <property type="evidence" value="ECO:0007669"/>
    <property type="project" value="TreeGrafter"/>
</dbReference>
<dbReference type="Proteomes" id="UP000429232">
    <property type="component" value="Chromosome"/>
</dbReference>
<evidence type="ECO:0000313" key="3">
    <source>
        <dbReference type="EMBL" id="QQL50310.1"/>
    </source>
</evidence>
<dbReference type="KEGG" id="mgik:GO620_002315"/>
<organism evidence="3 4">
    <name type="scientific">Mucilaginibacter ginkgonis</name>
    <dbReference type="NCBI Taxonomy" id="2682091"/>
    <lineage>
        <taxon>Bacteria</taxon>
        <taxon>Pseudomonadati</taxon>
        <taxon>Bacteroidota</taxon>
        <taxon>Sphingobacteriia</taxon>
        <taxon>Sphingobacteriales</taxon>
        <taxon>Sphingobacteriaceae</taxon>
        <taxon>Mucilaginibacter</taxon>
    </lineage>
</organism>
<dbReference type="Gene3D" id="3.40.50.1360">
    <property type="match status" value="1"/>
</dbReference>
<reference evidence="3 4" key="1">
    <citation type="submission" date="2020-12" db="EMBL/GenBank/DDBJ databases">
        <title>HMF7856_wgs.fasta genome submission.</title>
        <authorList>
            <person name="Kang H."/>
            <person name="Kim H."/>
            <person name="Joh K."/>
        </authorList>
    </citation>
    <scope>NUCLEOTIDE SEQUENCE [LARGE SCALE GENOMIC DNA]</scope>
    <source>
        <strain evidence="3 4">HMF7856</strain>
    </source>
</reference>
<proteinExistence type="predicted"/>
<dbReference type="EMBL" id="CP066775">
    <property type="protein sequence ID" value="QQL50310.1"/>
    <property type="molecule type" value="Genomic_DNA"/>
</dbReference>
<keyword evidence="1" id="KW-0378">Hydrolase</keyword>
<dbReference type="InterPro" id="IPR037171">
    <property type="entry name" value="NagB/RpiA_transferase-like"/>
</dbReference>
<dbReference type="GO" id="GO:0042802">
    <property type="term" value="F:identical protein binding"/>
    <property type="evidence" value="ECO:0007669"/>
    <property type="project" value="TreeGrafter"/>
</dbReference>
<dbReference type="InterPro" id="IPR004547">
    <property type="entry name" value="Glucosamine6P_isomerase"/>
</dbReference>
<dbReference type="Pfam" id="PF01182">
    <property type="entry name" value="Glucosamine_iso"/>
    <property type="match status" value="1"/>
</dbReference>
<dbReference type="PROSITE" id="PS01161">
    <property type="entry name" value="GLC_GALNAC_ISOMERASE"/>
    <property type="match status" value="1"/>
</dbReference>
<dbReference type="AlphaFoldDB" id="A0A6I4HU11"/>
<dbReference type="InterPro" id="IPR018321">
    <property type="entry name" value="Glucosamine6P_isomerase_CS"/>
</dbReference>